<feature type="transmembrane region" description="Helical" evidence="1">
    <location>
        <begin position="25"/>
        <end position="44"/>
    </location>
</feature>
<feature type="transmembrane region" description="Helical" evidence="1">
    <location>
        <begin position="50"/>
        <end position="68"/>
    </location>
</feature>
<accession>A9LH19</accession>
<evidence type="ECO:0000313" key="2">
    <source>
        <dbReference type="EMBL" id="ABX10696.1"/>
    </source>
</evidence>
<evidence type="ECO:0000256" key="1">
    <source>
        <dbReference type="SAM" id="Phobius"/>
    </source>
</evidence>
<dbReference type="EMBL" id="EF591888">
    <property type="protein sequence ID" value="ABX10696.1"/>
    <property type="molecule type" value="Genomic_DNA"/>
</dbReference>
<gene>
    <name evidence="2" type="ORF">8FN_18</name>
</gene>
<organism evidence="2">
    <name type="scientific">uncultured planctomycete 8FN</name>
    <dbReference type="NCBI Taxonomy" id="455070"/>
    <lineage>
        <taxon>Bacteria</taxon>
        <taxon>Pseudomonadati</taxon>
        <taxon>Planctomycetota</taxon>
        <taxon>Planctomycetia</taxon>
        <taxon>Planctomycetales</taxon>
        <taxon>environmental samples</taxon>
    </lineage>
</organism>
<keyword evidence="1" id="KW-0472">Membrane</keyword>
<reference evidence="2" key="1">
    <citation type="journal article" date="2007" name="ISME J.">
        <title>Fosmids of novel marine Planctomycetes from the Namibian and Oregon coast upwelling systems and their cross-comparison with planctomycete genomes.</title>
        <authorList>
            <person name="Woebken D."/>
            <person name="Teeling H."/>
            <person name="Wecker P."/>
            <person name="Dumitriu A."/>
            <person name="Kostadinov I."/>
            <person name="DeLong E.F."/>
            <person name="Amann R."/>
            <person name="Gloeckner F.O."/>
        </authorList>
    </citation>
    <scope>NUCLEOTIDE SEQUENCE</scope>
</reference>
<keyword evidence="1" id="KW-1133">Transmembrane helix</keyword>
<proteinExistence type="predicted"/>
<feature type="transmembrane region" description="Helical" evidence="1">
    <location>
        <begin position="99"/>
        <end position="119"/>
    </location>
</feature>
<protein>
    <submittedName>
        <fullName evidence="2">Hypothetical membrane protein</fullName>
    </submittedName>
</protein>
<sequence length="122" mass="13594">MKKKSISETPQSENKADYAGKIRRLILIILSVAGFGIFGFDYFQDGETEVLSQVCLRVAIVLGAAWLAYPQVEYLVKHSPLILILLCVVFIIFKNPLVLAVGILLCLVLVVLQYVVRVLKSK</sequence>
<dbReference type="AlphaFoldDB" id="A9LH19"/>
<name>A9LH19_9BACT</name>
<keyword evidence="1" id="KW-0812">Transmembrane</keyword>
<feature type="transmembrane region" description="Helical" evidence="1">
    <location>
        <begin position="75"/>
        <end position="93"/>
    </location>
</feature>